<dbReference type="WBParaSite" id="BTMF_0000445501-mRNA-1">
    <property type="protein sequence ID" value="BTMF_0000445501-mRNA-1"/>
    <property type="gene ID" value="BTMF_0000445501"/>
</dbReference>
<dbReference type="InterPro" id="IPR013783">
    <property type="entry name" value="Ig-like_fold"/>
</dbReference>
<dbReference type="InterPro" id="IPR013098">
    <property type="entry name" value="Ig_I-set"/>
</dbReference>
<accession>A0A0R3QDL9</accession>
<name>A0A0R3QDL9_9BILA</name>
<reference evidence="4" key="1">
    <citation type="submission" date="2017-02" db="UniProtKB">
        <authorList>
            <consortium name="WormBaseParasite"/>
        </authorList>
    </citation>
    <scope>IDENTIFICATION</scope>
</reference>
<reference evidence="2 3" key="2">
    <citation type="submission" date="2018-11" db="EMBL/GenBank/DDBJ databases">
        <authorList>
            <consortium name="Pathogen Informatics"/>
        </authorList>
    </citation>
    <scope>NUCLEOTIDE SEQUENCE [LARGE SCALE GENOMIC DNA]</scope>
</reference>
<protein>
    <submittedName>
        <fullName evidence="4">I-set domain-containing protein</fullName>
    </submittedName>
</protein>
<proteinExistence type="predicted"/>
<sequence length="99" mass="11220">MQGAPIIEKPESESVNFETHENLLLNIPYKAVPEPIVECFFNNEPLVVGTKLKLEIINDMVQFCKRKANKNDIGEYTFKISNEFGEATKIFTVNVKGKS</sequence>
<evidence type="ECO:0000313" key="3">
    <source>
        <dbReference type="Proteomes" id="UP000280834"/>
    </source>
</evidence>
<evidence type="ECO:0000313" key="4">
    <source>
        <dbReference type="WBParaSite" id="BTMF_0000445501-mRNA-1"/>
    </source>
</evidence>
<keyword evidence="3" id="KW-1185">Reference proteome</keyword>
<dbReference type="STRING" id="42155.A0A0R3QDL9"/>
<dbReference type="Gene3D" id="2.60.40.10">
    <property type="entry name" value="Immunoglobulins"/>
    <property type="match status" value="1"/>
</dbReference>
<evidence type="ECO:0000313" key="2">
    <source>
        <dbReference type="EMBL" id="VDO15437.1"/>
    </source>
</evidence>
<dbReference type="SUPFAM" id="SSF48726">
    <property type="entry name" value="Immunoglobulin"/>
    <property type="match status" value="1"/>
</dbReference>
<dbReference type="EMBL" id="UZAG01003500">
    <property type="protein sequence ID" value="VDO15437.1"/>
    <property type="molecule type" value="Genomic_DNA"/>
</dbReference>
<dbReference type="AlphaFoldDB" id="A0A0R3QDL9"/>
<feature type="domain" description="Immunoglobulin I-set" evidence="1">
    <location>
        <begin position="13"/>
        <end position="95"/>
    </location>
</feature>
<evidence type="ECO:0000259" key="1">
    <source>
        <dbReference type="Pfam" id="PF07679"/>
    </source>
</evidence>
<dbReference type="Pfam" id="PF07679">
    <property type="entry name" value="I-set"/>
    <property type="match status" value="1"/>
</dbReference>
<gene>
    <name evidence="2" type="ORF">BTMF_LOCUS3750</name>
</gene>
<dbReference type="Proteomes" id="UP000280834">
    <property type="component" value="Unassembled WGS sequence"/>
</dbReference>
<dbReference type="InterPro" id="IPR036179">
    <property type="entry name" value="Ig-like_dom_sf"/>
</dbReference>
<organism evidence="4">
    <name type="scientific">Brugia timori</name>
    <dbReference type="NCBI Taxonomy" id="42155"/>
    <lineage>
        <taxon>Eukaryota</taxon>
        <taxon>Metazoa</taxon>
        <taxon>Ecdysozoa</taxon>
        <taxon>Nematoda</taxon>
        <taxon>Chromadorea</taxon>
        <taxon>Rhabditida</taxon>
        <taxon>Spirurina</taxon>
        <taxon>Spiruromorpha</taxon>
        <taxon>Filarioidea</taxon>
        <taxon>Onchocercidae</taxon>
        <taxon>Brugia</taxon>
    </lineage>
</organism>